<name>A0ABD1FTV2_SALDI</name>
<evidence type="ECO:0000313" key="3">
    <source>
        <dbReference type="Proteomes" id="UP001567538"/>
    </source>
</evidence>
<gene>
    <name evidence="2" type="ORF">AAHA92_31035</name>
</gene>
<feature type="region of interest" description="Disordered" evidence="1">
    <location>
        <begin position="62"/>
        <end position="91"/>
    </location>
</feature>
<accession>A0ABD1FTV2</accession>
<dbReference type="AlphaFoldDB" id="A0ABD1FTV2"/>
<dbReference type="EMBL" id="JBEAFC010000012">
    <property type="protein sequence ID" value="KAL1534920.1"/>
    <property type="molecule type" value="Genomic_DNA"/>
</dbReference>
<reference evidence="2 3" key="1">
    <citation type="submission" date="2024-06" db="EMBL/GenBank/DDBJ databases">
        <title>A chromosome level genome sequence of Diviner's sage (Salvia divinorum).</title>
        <authorList>
            <person name="Ford S.A."/>
            <person name="Ro D.-K."/>
            <person name="Ness R.W."/>
            <person name="Phillips M.A."/>
        </authorList>
    </citation>
    <scope>NUCLEOTIDE SEQUENCE [LARGE SCALE GENOMIC DNA]</scope>
    <source>
        <strain evidence="2">SAF-2024a</strain>
        <tissue evidence="2">Leaf</tissue>
    </source>
</reference>
<evidence type="ECO:0000313" key="2">
    <source>
        <dbReference type="EMBL" id="KAL1534920.1"/>
    </source>
</evidence>
<proteinExistence type="predicted"/>
<comment type="caution">
    <text evidence="2">The sequence shown here is derived from an EMBL/GenBank/DDBJ whole genome shotgun (WGS) entry which is preliminary data.</text>
</comment>
<keyword evidence="3" id="KW-1185">Reference proteome</keyword>
<sequence>MKTRTHVPPIRAPPTTPGGPVTSNGQMRPLSILAGWVRGWLRASCSYNFNLCLCRPVRRSLGDVGSRPRHPVLDGPRPQTPQTKPLRGDGNSRHIFLIRIQAQNMLDEIPHTNMLPLAMTNTS</sequence>
<evidence type="ECO:0000256" key="1">
    <source>
        <dbReference type="SAM" id="MobiDB-lite"/>
    </source>
</evidence>
<feature type="region of interest" description="Disordered" evidence="1">
    <location>
        <begin position="1"/>
        <end position="24"/>
    </location>
</feature>
<organism evidence="2 3">
    <name type="scientific">Salvia divinorum</name>
    <name type="common">Maria pastora</name>
    <name type="synonym">Diviner's sage</name>
    <dbReference type="NCBI Taxonomy" id="28513"/>
    <lineage>
        <taxon>Eukaryota</taxon>
        <taxon>Viridiplantae</taxon>
        <taxon>Streptophyta</taxon>
        <taxon>Embryophyta</taxon>
        <taxon>Tracheophyta</taxon>
        <taxon>Spermatophyta</taxon>
        <taxon>Magnoliopsida</taxon>
        <taxon>eudicotyledons</taxon>
        <taxon>Gunneridae</taxon>
        <taxon>Pentapetalae</taxon>
        <taxon>asterids</taxon>
        <taxon>lamiids</taxon>
        <taxon>Lamiales</taxon>
        <taxon>Lamiaceae</taxon>
        <taxon>Nepetoideae</taxon>
        <taxon>Mentheae</taxon>
        <taxon>Salviinae</taxon>
        <taxon>Salvia</taxon>
        <taxon>Salvia subgen. Calosphace</taxon>
    </lineage>
</organism>
<protein>
    <submittedName>
        <fullName evidence="2">Uncharacterized protein</fullName>
    </submittedName>
</protein>
<dbReference type="Proteomes" id="UP001567538">
    <property type="component" value="Unassembled WGS sequence"/>
</dbReference>